<name>A0A8S1WYH3_9CILI</name>
<evidence type="ECO:0000256" key="1">
    <source>
        <dbReference type="SAM" id="MobiDB-lite"/>
    </source>
</evidence>
<gene>
    <name evidence="2" type="ORF">PPENT_87.1.T0970192</name>
</gene>
<protein>
    <submittedName>
        <fullName evidence="2">Uncharacterized protein</fullName>
    </submittedName>
</protein>
<evidence type="ECO:0000313" key="2">
    <source>
        <dbReference type="EMBL" id="CAD8190936.1"/>
    </source>
</evidence>
<reference evidence="2" key="1">
    <citation type="submission" date="2021-01" db="EMBL/GenBank/DDBJ databases">
        <authorList>
            <consortium name="Genoscope - CEA"/>
            <person name="William W."/>
        </authorList>
    </citation>
    <scope>NUCLEOTIDE SEQUENCE</scope>
</reference>
<proteinExistence type="predicted"/>
<evidence type="ECO:0000313" key="3">
    <source>
        <dbReference type="Proteomes" id="UP000689195"/>
    </source>
</evidence>
<dbReference type="AlphaFoldDB" id="A0A8S1WYH3"/>
<accession>A0A8S1WYH3</accession>
<comment type="caution">
    <text evidence="2">The sequence shown here is derived from an EMBL/GenBank/DDBJ whole genome shotgun (WGS) entry which is preliminary data.</text>
</comment>
<feature type="compositionally biased region" description="Polar residues" evidence="1">
    <location>
        <begin position="32"/>
        <end position="41"/>
    </location>
</feature>
<sequence length="72" mass="8477">MNGNYQAQNYAKLVEASTNMNQQKLRKHRKNTINSQNTQGTQRKWEAEYQLAIFSKVACNLELKQNQDQIFE</sequence>
<dbReference type="EMBL" id="CAJJDO010000097">
    <property type="protein sequence ID" value="CAD8190936.1"/>
    <property type="molecule type" value="Genomic_DNA"/>
</dbReference>
<dbReference type="Proteomes" id="UP000689195">
    <property type="component" value="Unassembled WGS sequence"/>
</dbReference>
<organism evidence="2 3">
    <name type="scientific">Paramecium pentaurelia</name>
    <dbReference type="NCBI Taxonomy" id="43138"/>
    <lineage>
        <taxon>Eukaryota</taxon>
        <taxon>Sar</taxon>
        <taxon>Alveolata</taxon>
        <taxon>Ciliophora</taxon>
        <taxon>Intramacronucleata</taxon>
        <taxon>Oligohymenophorea</taxon>
        <taxon>Peniculida</taxon>
        <taxon>Parameciidae</taxon>
        <taxon>Paramecium</taxon>
    </lineage>
</organism>
<feature type="region of interest" description="Disordered" evidence="1">
    <location>
        <begin position="21"/>
        <end position="41"/>
    </location>
</feature>
<keyword evidence="3" id="KW-1185">Reference proteome</keyword>